<dbReference type="Proteomes" id="UP000321083">
    <property type="component" value="Unassembled WGS sequence"/>
</dbReference>
<dbReference type="PANTHER" id="PTHR30290:SF9">
    <property type="entry name" value="OLIGOPEPTIDE-BINDING PROTEIN APPA"/>
    <property type="match status" value="1"/>
</dbReference>
<evidence type="ECO:0000256" key="3">
    <source>
        <dbReference type="ARBA" id="ARBA00022729"/>
    </source>
</evidence>
<evidence type="ECO:0000313" key="6">
    <source>
        <dbReference type="EMBL" id="TWW09594.1"/>
    </source>
</evidence>
<dbReference type="Gene3D" id="3.40.190.10">
    <property type="entry name" value="Periplasmic binding protein-like II"/>
    <property type="match status" value="1"/>
</dbReference>
<dbReference type="GO" id="GO:1904680">
    <property type="term" value="F:peptide transmembrane transporter activity"/>
    <property type="evidence" value="ECO:0007669"/>
    <property type="project" value="TreeGrafter"/>
</dbReference>
<dbReference type="InterPro" id="IPR000914">
    <property type="entry name" value="SBP_5_dom"/>
</dbReference>
<comment type="caution">
    <text evidence="6">The sequence shown here is derived from an EMBL/GenBank/DDBJ whole genome shotgun (WGS) entry which is preliminary data.</text>
</comment>
<feature type="non-terminal residue" evidence="6">
    <location>
        <position position="364"/>
    </location>
</feature>
<dbReference type="EMBL" id="SRHE01000229">
    <property type="protein sequence ID" value="TWW09594.1"/>
    <property type="molecule type" value="Genomic_DNA"/>
</dbReference>
<feature type="signal peptide" evidence="4">
    <location>
        <begin position="1"/>
        <end position="27"/>
    </location>
</feature>
<dbReference type="SUPFAM" id="SSF53850">
    <property type="entry name" value="Periplasmic binding protein-like II"/>
    <property type="match status" value="1"/>
</dbReference>
<evidence type="ECO:0000256" key="4">
    <source>
        <dbReference type="SAM" id="SignalP"/>
    </source>
</evidence>
<proteinExistence type="inferred from homology"/>
<feature type="chain" id="PRO_5022897069" description="Solute-binding protein family 5 domain-containing protein" evidence="4">
    <location>
        <begin position="28"/>
        <end position="364"/>
    </location>
</feature>
<keyword evidence="2" id="KW-0813">Transport</keyword>
<evidence type="ECO:0000313" key="7">
    <source>
        <dbReference type="Proteomes" id="UP000321083"/>
    </source>
</evidence>
<keyword evidence="3 4" id="KW-0732">Signal</keyword>
<dbReference type="PANTHER" id="PTHR30290">
    <property type="entry name" value="PERIPLASMIC BINDING COMPONENT OF ABC TRANSPORTER"/>
    <property type="match status" value="1"/>
</dbReference>
<accession>A0A5C6M994</accession>
<sequence length="364" mass="41270">MNNVFKSLMVSFVSLVFFVSSVFSVGADDAFSADKPKVFRYARTTSEKTLDPQAQLDEASGNMIQNLYDGLLEYSYLKRPYQLTPNLLAKMPEVSADKLTLTFELKKGVTFIDDDCFAGGKGRELNADDVIYTLKRFADANINNQSWFFLDGAVVGLNEFRELTKKNKGLDYSKNEIAGVKKIDSHKFTIKLTKANPLALYPFAASSLAIVPREAVEKYKQEFARHPVGTGAFILRSVPRRGEFVLKKNPKYHQTYPTDGEASDKDKGLLADAGKQLPLMDEIRMPLIEEPQPAMLKFLKGELDWIGMDRDNFVKMAGKKPTGEFYLKDEYAKKFGMYTEPFLSIDYILFNMKDPLLFKHILKN</sequence>
<name>A0A5C6M994_9PLAN</name>
<evidence type="ECO:0000259" key="5">
    <source>
        <dbReference type="Pfam" id="PF00496"/>
    </source>
</evidence>
<dbReference type="Pfam" id="PF00496">
    <property type="entry name" value="SBP_bac_5"/>
    <property type="match status" value="1"/>
</dbReference>
<keyword evidence="7" id="KW-1185">Reference proteome</keyword>
<dbReference type="GO" id="GO:0015833">
    <property type="term" value="P:peptide transport"/>
    <property type="evidence" value="ECO:0007669"/>
    <property type="project" value="TreeGrafter"/>
</dbReference>
<evidence type="ECO:0000256" key="1">
    <source>
        <dbReference type="ARBA" id="ARBA00005695"/>
    </source>
</evidence>
<dbReference type="InterPro" id="IPR039424">
    <property type="entry name" value="SBP_5"/>
</dbReference>
<protein>
    <recommendedName>
        <fullName evidence="5">Solute-binding protein family 5 domain-containing protein</fullName>
    </recommendedName>
</protein>
<gene>
    <name evidence="6" type="ORF">E3A20_12790</name>
</gene>
<feature type="domain" description="Solute-binding protein family 5" evidence="5">
    <location>
        <begin position="83"/>
        <end position="357"/>
    </location>
</feature>
<dbReference type="AlphaFoldDB" id="A0A5C6M994"/>
<comment type="similarity">
    <text evidence="1">Belongs to the bacterial solute-binding protein 5 family.</text>
</comment>
<organism evidence="6 7">
    <name type="scientific">Planctomyces bekefii</name>
    <dbReference type="NCBI Taxonomy" id="1653850"/>
    <lineage>
        <taxon>Bacteria</taxon>
        <taxon>Pseudomonadati</taxon>
        <taxon>Planctomycetota</taxon>
        <taxon>Planctomycetia</taxon>
        <taxon>Planctomycetales</taxon>
        <taxon>Planctomycetaceae</taxon>
        <taxon>Planctomyces</taxon>
    </lineage>
</organism>
<evidence type="ECO:0000256" key="2">
    <source>
        <dbReference type="ARBA" id="ARBA00022448"/>
    </source>
</evidence>
<reference evidence="6 7" key="2">
    <citation type="submission" date="2019-08" db="EMBL/GenBank/DDBJ databases">
        <authorList>
            <person name="Henke P."/>
        </authorList>
    </citation>
    <scope>NUCLEOTIDE SEQUENCE [LARGE SCALE GENOMIC DNA]</scope>
    <source>
        <strain evidence="6">Phe10_nw2017</strain>
    </source>
</reference>
<reference evidence="6 7" key="1">
    <citation type="submission" date="2019-08" db="EMBL/GenBank/DDBJ databases">
        <title>100 year-old enigma solved: identification of Planctomyces bekefii, the type genus and species of the phylum Planctomycetes.</title>
        <authorList>
            <person name="Svetlana D.N."/>
            <person name="Overmann J."/>
        </authorList>
    </citation>
    <scope>NUCLEOTIDE SEQUENCE [LARGE SCALE GENOMIC DNA]</scope>
    <source>
        <strain evidence="6">Phe10_nw2017</strain>
    </source>
</reference>